<dbReference type="PANTHER" id="PTHR43364:SF4">
    <property type="entry name" value="NAD(P)-LINKED OXIDOREDUCTASE SUPERFAMILY PROTEIN"/>
    <property type="match status" value="1"/>
</dbReference>
<keyword evidence="1 3" id="KW-0560">Oxidoreductase</keyword>
<dbReference type="CDD" id="cd19086">
    <property type="entry name" value="AKR_AKR11C1"/>
    <property type="match status" value="1"/>
</dbReference>
<accession>A0ABU7VSG3</accession>
<dbReference type="InterPro" id="IPR036812">
    <property type="entry name" value="NAD(P)_OxRdtase_dom_sf"/>
</dbReference>
<organism evidence="3 4">
    <name type="scientific">Paenibacillus haidiansis</name>
    <dbReference type="NCBI Taxonomy" id="1574488"/>
    <lineage>
        <taxon>Bacteria</taxon>
        <taxon>Bacillati</taxon>
        <taxon>Bacillota</taxon>
        <taxon>Bacilli</taxon>
        <taxon>Bacillales</taxon>
        <taxon>Paenibacillaceae</taxon>
        <taxon>Paenibacillus</taxon>
    </lineage>
</organism>
<dbReference type="PANTHER" id="PTHR43364">
    <property type="entry name" value="NADH-SPECIFIC METHYLGLYOXAL REDUCTASE-RELATED"/>
    <property type="match status" value="1"/>
</dbReference>
<evidence type="ECO:0000313" key="3">
    <source>
        <dbReference type="EMBL" id="MEF2966714.1"/>
    </source>
</evidence>
<sequence>MIQRKLGKTGIEIPALGVGCWAIGGPWHDAQSGNPYGWGEVDDAESVRALQYAIDQGVQLIDTADNYGAGHSERIVGKAILGKRDKVVVATKFGNVTNEATKEATGSNAAGSYIRQACEASLKRLDTDYIDLYQFHLNDYPAELAPEVAGVLEDLVAEGKIRSYGWSTDFADRAEIFASYPHCAAIQHELNLFHDNSEVLEICEAHQLTSINRGPLAMGLLTGKYSAGTAISDPKDIRGKNTPDWLAYFREGVPSPVLVDKLEAIKEILTSQGRTLAQGALAWLWARSGNTVPIPGFRSMRQITENVRALDYGPLTAEQMRQIDDILK</sequence>
<comment type="caution">
    <text evidence="3">The sequence shown here is derived from an EMBL/GenBank/DDBJ whole genome shotgun (WGS) entry which is preliminary data.</text>
</comment>
<evidence type="ECO:0000313" key="4">
    <source>
        <dbReference type="Proteomes" id="UP001306950"/>
    </source>
</evidence>
<feature type="domain" description="NADP-dependent oxidoreductase" evidence="2">
    <location>
        <begin position="16"/>
        <end position="327"/>
    </location>
</feature>
<dbReference type="Gene3D" id="3.20.20.100">
    <property type="entry name" value="NADP-dependent oxidoreductase domain"/>
    <property type="match status" value="1"/>
</dbReference>
<dbReference type="InterPro" id="IPR050523">
    <property type="entry name" value="AKR_Detox_Biosynth"/>
</dbReference>
<dbReference type="Proteomes" id="UP001306950">
    <property type="component" value="Unassembled WGS sequence"/>
</dbReference>
<evidence type="ECO:0000259" key="2">
    <source>
        <dbReference type="Pfam" id="PF00248"/>
    </source>
</evidence>
<dbReference type="SUPFAM" id="SSF51430">
    <property type="entry name" value="NAD(P)-linked oxidoreductase"/>
    <property type="match status" value="1"/>
</dbReference>
<name>A0ABU7VSG3_9BACL</name>
<protein>
    <submittedName>
        <fullName evidence="3">Aldo/keto reductase</fullName>
        <ecNumber evidence="3">1.1.1.-</ecNumber>
    </submittedName>
</protein>
<gene>
    <name evidence="3" type="ORF">V3851_12810</name>
</gene>
<dbReference type="RefSeq" id="WP_331846926.1">
    <property type="nucleotide sequence ID" value="NZ_JAZHPZ010000005.1"/>
</dbReference>
<reference evidence="3 4" key="1">
    <citation type="submission" date="2024-02" db="EMBL/GenBank/DDBJ databases">
        <title>A nitrogen-fixing paenibacillus bacterium.</title>
        <authorList>
            <person name="Zhang W.L."/>
            <person name="Chen S.F."/>
        </authorList>
    </citation>
    <scope>NUCLEOTIDE SEQUENCE [LARGE SCALE GENOMIC DNA]</scope>
    <source>
        <strain evidence="3 4">M1</strain>
    </source>
</reference>
<evidence type="ECO:0000256" key="1">
    <source>
        <dbReference type="ARBA" id="ARBA00023002"/>
    </source>
</evidence>
<dbReference type="InterPro" id="IPR023210">
    <property type="entry name" value="NADP_OxRdtase_dom"/>
</dbReference>
<proteinExistence type="predicted"/>
<keyword evidence="4" id="KW-1185">Reference proteome</keyword>
<dbReference type="EC" id="1.1.1.-" evidence="3"/>
<dbReference type="GO" id="GO:0016491">
    <property type="term" value="F:oxidoreductase activity"/>
    <property type="evidence" value="ECO:0007669"/>
    <property type="project" value="UniProtKB-KW"/>
</dbReference>
<dbReference type="Pfam" id="PF00248">
    <property type="entry name" value="Aldo_ket_red"/>
    <property type="match status" value="1"/>
</dbReference>
<dbReference type="EMBL" id="JAZHPZ010000005">
    <property type="protein sequence ID" value="MEF2966714.1"/>
    <property type="molecule type" value="Genomic_DNA"/>
</dbReference>